<name>A0AC35UCT6_9BILA</name>
<dbReference type="Proteomes" id="UP000095286">
    <property type="component" value="Unplaced"/>
</dbReference>
<sequence>MKVQVIVLGVTLIGFLMARDISQGKCSGNKVWSSCGGCEAQCSDTEPMMCAAMCRPAGCYCPQPDFALDSRGNCVPKTDCGKSKRSIPDCPKNEVYMTCGPSCKNVCGRSYVWCPQVCDPAGCYCTGEYALDKEGGKCILRTDC</sequence>
<evidence type="ECO:0000313" key="1">
    <source>
        <dbReference type="Proteomes" id="UP000095286"/>
    </source>
</evidence>
<organism evidence="1 2">
    <name type="scientific">Rhabditophanes sp. KR3021</name>
    <dbReference type="NCBI Taxonomy" id="114890"/>
    <lineage>
        <taxon>Eukaryota</taxon>
        <taxon>Metazoa</taxon>
        <taxon>Ecdysozoa</taxon>
        <taxon>Nematoda</taxon>
        <taxon>Chromadorea</taxon>
        <taxon>Rhabditida</taxon>
        <taxon>Tylenchina</taxon>
        <taxon>Panagrolaimomorpha</taxon>
        <taxon>Strongyloidoidea</taxon>
        <taxon>Alloionematidae</taxon>
        <taxon>Rhabditophanes</taxon>
    </lineage>
</organism>
<accession>A0AC35UCT6</accession>
<dbReference type="WBParaSite" id="RSKR_0001035100.1">
    <property type="protein sequence ID" value="RSKR_0001035100.1"/>
    <property type="gene ID" value="RSKR_0001035100"/>
</dbReference>
<reference evidence="2" key="1">
    <citation type="submission" date="2016-11" db="UniProtKB">
        <authorList>
            <consortium name="WormBaseParasite"/>
        </authorList>
    </citation>
    <scope>IDENTIFICATION</scope>
    <source>
        <strain evidence="2">KR3021</strain>
    </source>
</reference>
<evidence type="ECO:0000313" key="2">
    <source>
        <dbReference type="WBParaSite" id="RSKR_0001035100.1"/>
    </source>
</evidence>
<proteinExistence type="predicted"/>
<protein>
    <submittedName>
        <fullName evidence="2">TIL domain-containing protein</fullName>
    </submittedName>
</protein>